<proteinExistence type="predicted"/>
<feature type="compositionally biased region" description="Basic and acidic residues" evidence="1">
    <location>
        <begin position="164"/>
        <end position="185"/>
    </location>
</feature>
<evidence type="ECO:0000313" key="3">
    <source>
        <dbReference type="EMBL" id="TDQ50509.1"/>
    </source>
</evidence>
<evidence type="ECO:0000313" key="4">
    <source>
        <dbReference type="Proteomes" id="UP000295375"/>
    </source>
</evidence>
<dbReference type="AlphaFoldDB" id="A0A4R6UWY6"/>
<feature type="region of interest" description="Disordered" evidence="1">
    <location>
        <begin position="160"/>
        <end position="208"/>
    </location>
</feature>
<dbReference type="Pfam" id="PF13511">
    <property type="entry name" value="DUF4124"/>
    <property type="match status" value="1"/>
</dbReference>
<reference evidence="3 4" key="1">
    <citation type="submission" date="2019-03" db="EMBL/GenBank/DDBJ databases">
        <title>Genomic Encyclopedia of Type Strains, Phase IV (KMG-IV): sequencing the most valuable type-strain genomes for metagenomic binning, comparative biology and taxonomic classification.</title>
        <authorList>
            <person name="Goeker M."/>
        </authorList>
    </citation>
    <scope>NUCLEOTIDE SEQUENCE [LARGE SCALE GENOMIC DNA]</scope>
    <source>
        <strain evidence="3 4">DSM 103792</strain>
    </source>
</reference>
<dbReference type="OrthoDB" id="5956287at2"/>
<evidence type="ECO:0000256" key="1">
    <source>
        <dbReference type="SAM" id="MobiDB-lite"/>
    </source>
</evidence>
<accession>A0A4R6UWY6</accession>
<organism evidence="3 4">
    <name type="scientific">Permianibacter aggregans</name>
    <dbReference type="NCBI Taxonomy" id="1510150"/>
    <lineage>
        <taxon>Bacteria</taxon>
        <taxon>Pseudomonadati</taxon>
        <taxon>Pseudomonadota</taxon>
        <taxon>Gammaproteobacteria</taxon>
        <taxon>Pseudomonadales</taxon>
        <taxon>Pseudomonadaceae</taxon>
        <taxon>Permianibacter</taxon>
    </lineage>
</organism>
<feature type="domain" description="DUF4124" evidence="2">
    <location>
        <begin position="61"/>
        <end position="129"/>
    </location>
</feature>
<feature type="compositionally biased region" description="Basic and acidic residues" evidence="1">
    <location>
        <begin position="196"/>
        <end position="208"/>
    </location>
</feature>
<evidence type="ECO:0000259" key="2">
    <source>
        <dbReference type="Pfam" id="PF13511"/>
    </source>
</evidence>
<comment type="caution">
    <text evidence="3">The sequence shown here is derived from an EMBL/GenBank/DDBJ whole genome shotgun (WGS) entry which is preliminary data.</text>
</comment>
<dbReference type="EMBL" id="SNYM01000002">
    <property type="protein sequence ID" value="TDQ50509.1"/>
    <property type="molecule type" value="Genomic_DNA"/>
</dbReference>
<protein>
    <recommendedName>
        <fullName evidence="2">DUF4124 domain-containing protein</fullName>
    </recommendedName>
</protein>
<dbReference type="InterPro" id="IPR025392">
    <property type="entry name" value="DUF4124"/>
</dbReference>
<dbReference type="Proteomes" id="UP000295375">
    <property type="component" value="Unassembled WGS sequence"/>
</dbReference>
<gene>
    <name evidence="3" type="ORF">EV696_102191</name>
</gene>
<sequence>MTSELSLGHPGRTSSVANPSYCRPLKQTAQFACPIRQTVDCLLRRQQMRTTRSKAALLIGLFSIPVLAADTTVYRCPGEDGVPVFSDQPCEDAEIITIEDNGNAGLSVWVPDLPPLPEKPKPVEVTPAPVRVVVSPAPQPYAEPVYYPSPYLHSVFRPRRHHHGHDDFHPPLRRPPRGEPPRPPRENTPPPQPRRTTVEIPDKYQRKD</sequence>
<keyword evidence="4" id="KW-1185">Reference proteome</keyword>
<name>A0A4R6UWY6_9GAMM</name>